<dbReference type="Proteomes" id="UP000477911">
    <property type="component" value="Unassembled WGS sequence"/>
</dbReference>
<dbReference type="AlphaFoldDB" id="A0A6L7G0L6"/>
<protein>
    <submittedName>
        <fullName evidence="1">Uncharacterized protein</fullName>
    </submittedName>
</protein>
<reference evidence="1 2" key="1">
    <citation type="submission" date="2019-12" db="EMBL/GenBank/DDBJ databases">
        <authorList>
            <person name="Li M."/>
        </authorList>
    </citation>
    <scope>NUCLEOTIDE SEQUENCE [LARGE SCALE GENOMIC DNA]</scope>
    <source>
        <strain evidence="1 2">GBMRC 2024</strain>
    </source>
</reference>
<comment type="caution">
    <text evidence="1">The sequence shown here is derived from an EMBL/GenBank/DDBJ whole genome shotgun (WGS) entry which is preliminary data.</text>
</comment>
<gene>
    <name evidence="1" type="ORF">GR170_07210</name>
</gene>
<dbReference type="RefSeq" id="WP_160893113.1">
    <property type="nucleotide sequence ID" value="NZ_WUMU01000005.1"/>
</dbReference>
<keyword evidence="2" id="KW-1185">Reference proteome</keyword>
<evidence type="ECO:0000313" key="2">
    <source>
        <dbReference type="Proteomes" id="UP000477911"/>
    </source>
</evidence>
<accession>A0A6L7G0L6</accession>
<name>A0A6L7G0L6_9RHOB</name>
<sequence>MEVKPEIPARRVVNDAGKSEWRVGRRGLKMVEELAARGVAVATIAKALRMGKDAFRNVRERQPEVQEALDRGRAKEHDALVAKLYETAMEGNVIAGMFLLKARHGYREGEPLEGGGSTVQVNINLPAAMTPEDYRRMIDVTPKGDG</sequence>
<evidence type="ECO:0000313" key="1">
    <source>
        <dbReference type="EMBL" id="MXN17615.1"/>
    </source>
</evidence>
<organism evidence="1 2">
    <name type="scientific">Pseudooceanicola albus</name>
    <dbReference type="NCBI Taxonomy" id="2692189"/>
    <lineage>
        <taxon>Bacteria</taxon>
        <taxon>Pseudomonadati</taxon>
        <taxon>Pseudomonadota</taxon>
        <taxon>Alphaproteobacteria</taxon>
        <taxon>Rhodobacterales</taxon>
        <taxon>Paracoccaceae</taxon>
        <taxon>Pseudooceanicola</taxon>
    </lineage>
</organism>
<proteinExistence type="predicted"/>
<dbReference type="EMBL" id="WUMU01000005">
    <property type="protein sequence ID" value="MXN17615.1"/>
    <property type="molecule type" value="Genomic_DNA"/>
</dbReference>